<keyword evidence="9" id="KW-1185">Reference proteome</keyword>
<evidence type="ECO:0000313" key="9">
    <source>
        <dbReference type="Proteomes" id="UP000245890"/>
    </source>
</evidence>
<protein>
    <recommendedName>
        <fullName evidence="10">Acyl-CoA dehydrogenase</fullName>
    </recommendedName>
</protein>
<evidence type="ECO:0000256" key="4">
    <source>
        <dbReference type="ARBA" id="ARBA00022827"/>
    </source>
</evidence>
<dbReference type="SUPFAM" id="SSF56645">
    <property type="entry name" value="Acyl-CoA dehydrogenase NM domain-like"/>
    <property type="match status" value="1"/>
</dbReference>
<evidence type="ECO:0000256" key="1">
    <source>
        <dbReference type="ARBA" id="ARBA00001974"/>
    </source>
</evidence>
<dbReference type="InterPro" id="IPR036250">
    <property type="entry name" value="AcylCo_DH-like_C"/>
</dbReference>
<feature type="domain" description="Acyl-CoA dehydrogenase/oxidase C-terminal" evidence="6">
    <location>
        <begin position="206"/>
        <end position="326"/>
    </location>
</feature>
<dbReference type="Proteomes" id="UP000245890">
    <property type="component" value="Unassembled WGS sequence"/>
</dbReference>
<evidence type="ECO:0000256" key="3">
    <source>
        <dbReference type="ARBA" id="ARBA00022630"/>
    </source>
</evidence>
<evidence type="ECO:0000256" key="2">
    <source>
        <dbReference type="ARBA" id="ARBA00009347"/>
    </source>
</evidence>
<dbReference type="GO" id="GO:0003995">
    <property type="term" value="F:acyl-CoA dehydrogenase activity"/>
    <property type="evidence" value="ECO:0007669"/>
    <property type="project" value="TreeGrafter"/>
</dbReference>
<sequence>MGAEMDAELAEIRGSIATVLEEQCSSLALHAFIDGRDALDERLLRLSAELGWLAVSLPEAQGGFGLGAAGMAILHGELGRVAAPGAFLATSIAVETLARSSAAEDAGVSALIAEVIGGGATLAVAAKPDQSVADGQLWLLGAEGAAAALVAGSGDDLLLIDLAGAAMSRMQIWDATRSMLTIAPSGCRTIATLAGARPLFDALFAIALAADSAGAARGILDRTIGYMKEREQFGRPIGAFQALKHRAADHLVHTIVADRMVWQAVDHFGGDTPAARLWPMLAKANVTDAAVRVAGDCVQLHGGVGYTMEYDPHVYLKRVRLNEMMLASNALLRDRAEQAFGEAVMGGDDVLEIA</sequence>
<feature type="domain" description="Acyl-CoA dehydrogenase/oxidase N-terminal" evidence="7">
    <location>
        <begin position="8"/>
        <end position="99"/>
    </location>
</feature>
<dbReference type="Gene3D" id="1.10.540.10">
    <property type="entry name" value="Acyl-CoA dehydrogenase/oxidase, N-terminal domain"/>
    <property type="match status" value="1"/>
</dbReference>
<dbReference type="Pfam" id="PF00441">
    <property type="entry name" value="Acyl-CoA_dh_1"/>
    <property type="match status" value="1"/>
</dbReference>
<organism evidence="8 9">
    <name type="scientific">Sphingomonas pokkalii</name>
    <dbReference type="NCBI Taxonomy" id="2175090"/>
    <lineage>
        <taxon>Bacteria</taxon>
        <taxon>Pseudomonadati</taxon>
        <taxon>Pseudomonadota</taxon>
        <taxon>Alphaproteobacteria</taxon>
        <taxon>Sphingomonadales</taxon>
        <taxon>Sphingomonadaceae</taxon>
        <taxon>Sphingomonas</taxon>
    </lineage>
</organism>
<comment type="cofactor">
    <cofactor evidence="1">
        <name>FAD</name>
        <dbReference type="ChEBI" id="CHEBI:57692"/>
    </cofactor>
</comment>
<dbReference type="InterPro" id="IPR013786">
    <property type="entry name" value="AcylCoA_DH/ox_N"/>
</dbReference>
<name>A0A2U0SB58_9SPHN</name>
<dbReference type="AlphaFoldDB" id="A0A2U0SB58"/>
<dbReference type="PANTHER" id="PTHR43884:SF20">
    <property type="entry name" value="ACYL-COA DEHYDROGENASE FADE28"/>
    <property type="match status" value="1"/>
</dbReference>
<evidence type="ECO:0008006" key="10">
    <source>
        <dbReference type="Google" id="ProtNLM"/>
    </source>
</evidence>
<keyword evidence="4" id="KW-0274">FAD</keyword>
<proteinExistence type="inferred from homology"/>
<comment type="caution">
    <text evidence="8">The sequence shown here is derived from an EMBL/GenBank/DDBJ whole genome shotgun (WGS) entry which is preliminary data.</text>
</comment>
<keyword evidence="3" id="KW-0285">Flavoprotein</keyword>
<evidence type="ECO:0000256" key="5">
    <source>
        <dbReference type="ARBA" id="ARBA00023002"/>
    </source>
</evidence>
<dbReference type="PANTHER" id="PTHR43884">
    <property type="entry name" value="ACYL-COA DEHYDROGENASE"/>
    <property type="match status" value="1"/>
</dbReference>
<gene>
    <name evidence="8" type="ORF">DD559_04150</name>
</gene>
<keyword evidence="5" id="KW-0560">Oxidoreductase</keyword>
<reference evidence="8 9" key="1">
    <citation type="submission" date="2018-05" db="EMBL/GenBank/DDBJ databases">
        <title>Description of Sphingomonas pokkalii sp nov, isolated from the rhizosphere of saline tolerant pokkali rice and its draft genome analysis.</title>
        <authorList>
            <person name="Menon R."/>
            <person name="Kumari S."/>
            <person name="Rameshkumar N."/>
        </authorList>
    </citation>
    <scope>NUCLEOTIDE SEQUENCE [LARGE SCALE GENOMIC DNA]</scope>
    <source>
        <strain evidence="8 9">L3B27</strain>
    </source>
</reference>
<accession>A0A2U0SB58</accession>
<evidence type="ECO:0000259" key="7">
    <source>
        <dbReference type="Pfam" id="PF02771"/>
    </source>
</evidence>
<dbReference type="EMBL" id="QENQ01000001">
    <property type="protein sequence ID" value="PVX28622.1"/>
    <property type="molecule type" value="Genomic_DNA"/>
</dbReference>
<dbReference type="GO" id="GO:0050660">
    <property type="term" value="F:flavin adenine dinucleotide binding"/>
    <property type="evidence" value="ECO:0007669"/>
    <property type="project" value="InterPro"/>
</dbReference>
<dbReference type="InterPro" id="IPR009075">
    <property type="entry name" value="AcylCo_DH/oxidase_C"/>
</dbReference>
<dbReference type="SUPFAM" id="SSF47203">
    <property type="entry name" value="Acyl-CoA dehydrogenase C-terminal domain-like"/>
    <property type="match status" value="1"/>
</dbReference>
<evidence type="ECO:0000313" key="8">
    <source>
        <dbReference type="EMBL" id="PVX28622.1"/>
    </source>
</evidence>
<dbReference type="InterPro" id="IPR037069">
    <property type="entry name" value="AcylCoA_DH/ox_N_sf"/>
</dbReference>
<dbReference type="OrthoDB" id="7328575at2"/>
<dbReference type="Pfam" id="PF02771">
    <property type="entry name" value="Acyl-CoA_dh_N"/>
    <property type="match status" value="1"/>
</dbReference>
<comment type="similarity">
    <text evidence="2">Belongs to the acyl-CoA dehydrogenase family.</text>
</comment>
<dbReference type="Gene3D" id="1.20.140.10">
    <property type="entry name" value="Butyryl-CoA Dehydrogenase, subunit A, domain 3"/>
    <property type="match status" value="1"/>
</dbReference>
<dbReference type="InterPro" id="IPR009100">
    <property type="entry name" value="AcylCoA_DH/oxidase_NM_dom_sf"/>
</dbReference>
<evidence type="ECO:0000259" key="6">
    <source>
        <dbReference type="Pfam" id="PF00441"/>
    </source>
</evidence>